<evidence type="ECO:0000256" key="4">
    <source>
        <dbReference type="ARBA" id="ARBA00023136"/>
    </source>
</evidence>
<dbReference type="PANTHER" id="PTHR22950">
    <property type="entry name" value="AMINO ACID TRANSPORTER"/>
    <property type="match status" value="1"/>
</dbReference>
<feature type="transmembrane region" description="Helical" evidence="5">
    <location>
        <begin position="36"/>
        <end position="60"/>
    </location>
</feature>
<gene>
    <name evidence="8" type="primary">slc38a7_1</name>
    <name evidence="8" type="ORF">AVEN_4919_1</name>
</gene>
<proteinExistence type="predicted"/>
<dbReference type="GO" id="GO:0015179">
    <property type="term" value="F:L-amino acid transmembrane transporter activity"/>
    <property type="evidence" value="ECO:0007669"/>
    <property type="project" value="TreeGrafter"/>
</dbReference>
<dbReference type="Proteomes" id="UP000499080">
    <property type="component" value="Unassembled WGS sequence"/>
</dbReference>
<sequence>MNLRASWLTASFLLVNTALGVGILNFPAAYDQAGGIFYATLIQGIMVTLMLSTMLILAYCSDVNGDMTYHDVLLSMCGKKGQQLAAVSITLTLYCVCIATLIVIGDQIDNRE</sequence>
<dbReference type="InterPro" id="IPR013057">
    <property type="entry name" value="AA_transpt_TM"/>
</dbReference>
<protein>
    <submittedName>
        <fullName evidence="8">Sodium-coupled neutral amino acid transporter 7</fullName>
    </submittedName>
</protein>
<keyword evidence="3 5" id="KW-1133">Transmembrane helix</keyword>
<comment type="subcellular location">
    <subcellularLocation>
        <location evidence="1">Membrane</location>
        <topology evidence="1">Multi-pass membrane protein</topology>
    </subcellularLocation>
</comment>
<keyword evidence="6" id="KW-0732">Signal</keyword>
<evidence type="ECO:0000256" key="6">
    <source>
        <dbReference type="SAM" id="SignalP"/>
    </source>
</evidence>
<dbReference type="GO" id="GO:0016020">
    <property type="term" value="C:membrane"/>
    <property type="evidence" value="ECO:0007669"/>
    <property type="project" value="UniProtKB-SubCell"/>
</dbReference>
<organism evidence="8 9">
    <name type="scientific">Araneus ventricosus</name>
    <name type="common">Orbweaver spider</name>
    <name type="synonym">Epeira ventricosa</name>
    <dbReference type="NCBI Taxonomy" id="182803"/>
    <lineage>
        <taxon>Eukaryota</taxon>
        <taxon>Metazoa</taxon>
        <taxon>Ecdysozoa</taxon>
        <taxon>Arthropoda</taxon>
        <taxon>Chelicerata</taxon>
        <taxon>Arachnida</taxon>
        <taxon>Araneae</taxon>
        <taxon>Araneomorphae</taxon>
        <taxon>Entelegynae</taxon>
        <taxon>Araneoidea</taxon>
        <taxon>Araneidae</taxon>
        <taxon>Araneus</taxon>
    </lineage>
</organism>
<dbReference type="AlphaFoldDB" id="A0A4Y2X4R9"/>
<keyword evidence="2 5" id="KW-0812">Transmembrane</keyword>
<feature type="domain" description="Amino acid transporter transmembrane" evidence="7">
    <location>
        <begin position="5"/>
        <end position="108"/>
    </location>
</feature>
<evidence type="ECO:0000259" key="7">
    <source>
        <dbReference type="Pfam" id="PF01490"/>
    </source>
</evidence>
<feature type="signal peptide" evidence="6">
    <location>
        <begin position="1"/>
        <end position="20"/>
    </location>
</feature>
<evidence type="ECO:0000256" key="1">
    <source>
        <dbReference type="ARBA" id="ARBA00004141"/>
    </source>
</evidence>
<evidence type="ECO:0000313" key="8">
    <source>
        <dbReference type="EMBL" id="GBO43137.1"/>
    </source>
</evidence>
<evidence type="ECO:0000256" key="2">
    <source>
        <dbReference type="ARBA" id="ARBA00022692"/>
    </source>
</evidence>
<comment type="caution">
    <text evidence="8">The sequence shown here is derived from an EMBL/GenBank/DDBJ whole genome shotgun (WGS) entry which is preliminary data.</text>
</comment>
<reference evidence="8 9" key="1">
    <citation type="journal article" date="2019" name="Sci. Rep.">
        <title>Orb-weaving spider Araneus ventricosus genome elucidates the spidroin gene catalogue.</title>
        <authorList>
            <person name="Kono N."/>
            <person name="Nakamura H."/>
            <person name="Ohtoshi R."/>
            <person name="Moran D.A.P."/>
            <person name="Shinohara A."/>
            <person name="Yoshida Y."/>
            <person name="Fujiwara M."/>
            <person name="Mori M."/>
            <person name="Tomita M."/>
            <person name="Arakawa K."/>
        </authorList>
    </citation>
    <scope>NUCLEOTIDE SEQUENCE [LARGE SCALE GENOMIC DNA]</scope>
</reference>
<evidence type="ECO:0000313" key="9">
    <source>
        <dbReference type="Proteomes" id="UP000499080"/>
    </source>
</evidence>
<evidence type="ECO:0000256" key="3">
    <source>
        <dbReference type="ARBA" id="ARBA00022989"/>
    </source>
</evidence>
<accession>A0A4Y2X4R9</accession>
<dbReference type="OrthoDB" id="438545at2759"/>
<evidence type="ECO:0000256" key="5">
    <source>
        <dbReference type="SAM" id="Phobius"/>
    </source>
</evidence>
<dbReference type="Pfam" id="PF01490">
    <property type="entry name" value="Aa_trans"/>
    <property type="match status" value="1"/>
</dbReference>
<dbReference type="EMBL" id="BGPR01069504">
    <property type="protein sequence ID" value="GBO43137.1"/>
    <property type="molecule type" value="Genomic_DNA"/>
</dbReference>
<feature type="chain" id="PRO_5021474390" evidence="6">
    <location>
        <begin position="21"/>
        <end position="112"/>
    </location>
</feature>
<dbReference type="PANTHER" id="PTHR22950:SF652">
    <property type="entry name" value="TRANSMEMBRANE AMINO ACID TRANSPORTER FAMILY PROTEIN"/>
    <property type="match status" value="1"/>
</dbReference>
<keyword evidence="9" id="KW-1185">Reference proteome</keyword>
<name>A0A4Y2X4R9_ARAVE</name>
<keyword evidence="4 5" id="KW-0472">Membrane</keyword>
<feature type="transmembrane region" description="Helical" evidence="5">
    <location>
        <begin position="84"/>
        <end position="104"/>
    </location>
</feature>